<dbReference type="CDD" id="cd22653">
    <property type="entry name" value="ClyA_HblB-like"/>
    <property type="match status" value="1"/>
</dbReference>
<dbReference type="PANTHER" id="PTHR38443:SF2">
    <property type="entry name" value="NON-HEMOLYTIC ENTEROTOXIN LYTIC COMPONENT L1"/>
    <property type="match status" value="1"/>
</dbReference>
<comment type="caution">
    <text evidence="3">The sequence shown here is derived from an EMBL/GenBank/DDBJ whole genome shotgun (WGS) entry which is preliminary data.</text>
</comment>
<accession>A0ABU8FKR1</accession>
<evidence type="ECO:0000313" key="3">
    <source>
        <dbReference type="EMBL" id="MEI4803274.1"/>
    </source>
</evidence>
<evidence type="ECO:0000256" key="1">
    <source>
        <dbReference type="SAM" id="Coils"/>
    </source>
</evidence>
<dbReference type="Pfam" id="PF05791">
    <property type="entry name" value="Bacillus_HBL"/>
    <property type="match status" value="1"/>
</dbReference>
<dbReference type="SUPFAM" id="SSF58100">
    <property type="entry name" value="Bacterial hemolysins"/>
    <property type="match status" value="1"/>
</dbReference>
<name>A0ABU8FKR1_9BACI</name>
<organism evidence="3 4">
    <name type="scientific">Bacillus bruguierae</name>
    <dbReference type="NCBI Taxonomy" id="3127667"/>
    <lineage>
        <taxon>Bacteria</taxon>
        <taxon>Bacillati</taxon>
        <taxon>Bacillota</taxon>
        <taxon>Bacilli</taxon>
        <taxon>Bacillales</taxon>
        <taxon>Bacillaceae</taxon>
        <taxon>Bacillus</taxon>
    </lineage>
</organism>
<feature type="chain" id="PRO_5047496187" evidence="2">
    <location>
        <begin position="32"/>
        <end position="375"/>
    </location>
</feature>
<gene>
    <name evidence="3" type="ORF">WAZ07_18675</name>
</gene>
<dbReference type="Gene3D" id="1.20.1170.10">
    <property type="match status" value="1"/>
</dbReference>
<dbReference type="Proteomes" id="UP001372526">
    <property type="component" value="Unassembled WGS sequence"/>
</dbReference>
<reference evidence="3 4" key="1">
    <citation type="submission" date="2024-01" db="EMBL/GenBank/DDBJ databases">
        <title>Seven novel Bacillus-like species.</title>
        <authorList>
            <person name="Liu G."/>
        </authorList>
    </citation>
    <scope>NUCLEOTIDE SEQUENCE [LARGE SCALE GENOMIC DNA]</scope>
    <source>
        <strain evidence="3 4">FJAT-51639</strain>
    </source>
</reference>
<dbReference type="InterPro" id="IPR008414">
    <property type="entry name" value="HBL"/>
</dbReference>
<dbReference type="PANTHER" id="PTHR38443">
    <property type="match status" value="1"/>
</dbReference>
<dbReference type="InterPro" id="IPR052785">
    <property type="entry name" value="Enterotoxin_cmpnt"/>
</dbReference>
<evidence type="ECO:0000256" key="2">
    <source>
        <dbReference type="SAM" id="SignalP"/>
    </source>
</evidence>
<feature type="signal peptide" evidence="2">
    <location>
        <begin position="1"/>
        <end position="31"/>
    </location>
</feature>
<proteinExistence type="predicted"/>
<dbReference type="RefSeq" id="WP_336473640.1">
    <property type="nucleotide sequence ID" value="NZ_JBAWSX010000012.1"/>
</dbReference>
<evidence type="ECO:0000313" key="4">
    <source>
        <dbReference type="Proteomes" id="UP001372526"/>
    </source>
</evidence>
<keyword evidence="2" id="KW-0732">Signal</keyword>
<protein>
    <submittedName>
        <fullName evidence="3">HBL/NHE enterotoxin family protein</fullName>
    </submittedName>
</protein>
<dbReference type="EMBL" id="JBAWSX010000012">
    <property type="protein sequence ID" value="MEI4803274.1"/>
    <property type="molecule type" value="Genomic_DNA"/>
</dbReference>
<keyword evidence="4" id="KW-1185">Reference proteome</keyword>
<feature type="coiled-coil region" evidence="1">
    <location>
        <begin position="154"/>
        <end position="181"/>
    </location>
</feature>
<sequence length="375" mass="41631">MLNKIPYKILAASVLLTMTTTSVVSPVAAFASEIEQPSTGDMSLSANEGNMKEALQKAGLFAKSMNEYSYLLINNPDVNFEGITINGYPDLPAKILQDQKNARAHAVTWDTQIKKQLLDALTGIVEYDTTFNNYYDTIVDAIDTGNGDILKEGITDLRAEIQQNQKTAQDLITELTKLRDNIGQDVRAFGSNKEQLYSILKTQTAGLEDDQKRLDEVLGQVNYYKKLESDGFTTMKVGVFGLWWIGGIIVGTARDNLGKLEPYVAEIRKTVDSKTTLNRVVGVAYNNTDQMHKTIDNAINALTYMSTQWTDLDNQYAGVLQQIDKAAGKADQNKFGYLKPTLKTAKGLWNTLHEDSVTIKEGIKELKVQPVTPQK</sequence>
<keyword evidence="1" id="KW-0175">Coiled coil</keyword>